<protein>
    <submittedName>
        <fullName evidence="2">Nucleoside-diphosphate-sugar epimerase</fullName>
    </submittedName>
</protein>
<reference evidence="2 3" key="1">
    <citation type="submission" date="2017-06" db="EMBL/GenBank/DDBJ databases">
        <authorList>
            <person name="Kim H.J."/>
            <person name="Triplett B.A."/>
        </authorList>
    </citation>
    <scope>NUCLEOTIDE SEQUENCE [LARGE SCALE GENOMIC DNA]</scope>
    <source>
        <strain evidence="2 3">DSM 19307</strain>
    </source>
</reference>
<evidence type="ECO:0000313" key="3">
    <source>
        <dbReference type="Proteomes" id="UP000198393"/>
    </source>
</evidence>
<organism evidence="2 3">
    <name type="scientific">Ekhidna lutea</name>
    <dbReference type="NCBI Taxonomy" id="447679"/>
    <lineage>
        <taxon>Bacteria</taxon>
        <taxon>Pseudomonadati</taxon>
        <taxon>Bacteroidota</taxon>
        <taxon>Cytophagia</taxon>
        <taxon>Cytophagales</taxon>
        <taxon>Reichenbachiellaceae</taxon>
        <taxon>Ekhidna</taxon>
    </lineage>
</organism>
<name>A0A239FHI1_EKHLU</name>
<sequence>MKILITGGSGFIGTHLIKELLQDDSIDKIINLDLKESSIKNSKLVTQSCDIRKDIKVDIINEHFDWCIHLAALCKEPGYDWEEYFDTNHIGTNHVIQLCKRLSIPKITFTSTMMVYNAGEVQRTESSITSPDTAYGISKLLAEKELEKWVNLDANRALKIIRPAVVFGENENANFTRLYKSLKSGFFPYVGKSTTVKSNIYVHELVRFIKFLNKSKSEIVHYNFSFPESSKISHLVATFKTVFGLKSFNPTLPLFLLVPIARVFELLNTLGLKNSIHHRRIEKLFYSTNIYPKAALDEGYKFKHTIQSALEDWKSSEDPNL</sequence>
<evidence type="ECO:0000313" key="2">
    <source>
        <dbReference type="EMBL" id="SNS56500.1"/>
    </source>
</evidence>
<dbReference type="SUPFAM" id="SSF51735">
    <property type="entry name" value="NAD(P)-binding Rossmann-fold domains"/>
    <property type="match status" value="1"/>
</dbReference>
<dbReference type="AlphaFoldDB" id="A0A239FHI1"/>
<dbReference type="InterPro" id="IPR036291">
    <property type="entry name" value="NAD(P)-bd_dom_sf"/>
</dbReference>
<gene>
    <name evidence="2" type="ORF">SAMN05421640_0680</name>
</gene>
<keyword evidence="3" id="KW-1185">Reference proteome</keyword>
<dbReference type="Gene3D" id="3.40.50.720">
    <property type="entry name" value="NAD(P)-binding Rossmann-like Domain"/>
    <property type="match status" value="1"/>
</dbReference>
<dbReference type="PANTHER" id="PTHR43245">
    <property type="entry name" value="BIFUNCTIONAL POLYMYXIN RESISTANCE PROTEIN ARNA"/>
    <property type="match status" value="1"/>
</dbReference>
<dbReference type="Pfam" id="PF01370">
    <property type="entry name" value="Epimerase"/>
    <property type="match status" value="1"/>
</dbReference>
<dbReference type="RefSeq" id="WP_089355432.1">
    <property type="nucleotide sequence ID" value="NZ_FZPD01000001.1"/>
</dbReference>
<dbReference type="InterPro" id="IPR050177">
    <property type="entry name" value="Lipid_A_modif_metabolic_enz"/>
</dbReference>
<dbReference type="OrthoDB" id="1490291at2"/>
<evidence type="ECO:0000259" key="1">
    <source>
        <dbReference type="Pfam" id="PF01370"/>
    </source>
</evidence>
<feature type="domain" description="NAD-dependent epimerase/dehydratase" evidence="1">
    <location>
        <begin position="3"/>
        <end position="219"/>
    </location>
</feature>
<proteinExistence type="predicted"/>
<dbReference type="Proteomes" id="UP000198393">
    <property type="component" value="Unassembled WGS sequence"/>
</dbReference>
<dbReference type="InterPro" id="IPR001509">
    <property type="entry name" value="Epimerase_deHydtase"/>
</dbReference>
<dbReference type="CDD" id="cd08946">
    <property type="entry name" value="SDR_e"/>
    <property type="match status" value="1"/>
</dbReference>
<dbReference type="EMBL" id="FZPD01000001">
    <property type="protein sequence ID" value="SNS56500.1"/>
    <property type="molecule type" value="Genomic_DNA"/>
</dbReference>
<accession>A0A239FHI1</accession>